<dbReference type="AlphaFoldDB" id="A0A0F4YLX4"/>
<feature type="region of interest" description="Disordered" evidence="1">
    <location>
        <begin position="132"/>
        <end position="206"/>
    </location>
</feature>
<organism evidence="2 3">
    <name type="scientific">Rasamsonia emersonii (strain ATCC 16479 / CBS 393.64 / IMI 116815)</name>
    <dbReference type="NCBI Taxonomy" id="1408163"/>
    <lineage>
        <taxon>Eukaryota</taxon>
        <taxon>Fungi</taxon>
        <taxon>Dikarya</taxon>
        <taxon>Ascomycota</taxon>
        <taxon>Pezizomycotina</taxon>
        <taxon>Eurotiomycetes</taxon>
        <taxon>Eurotiomycetidae</taxon>
        <taxon>Eurotiales</taxon>
        <taxon>Trichocomaceae</taxon>
        <taxon>Rasamsonia</taxon>
    </lineage>
</organism>
<evidence type="ECO:0000313" key="3">
    <source>
        <dbReference type="Proteomes" id="UP000053958"/>
    </source>
</evidence>
<feature type="compositionally biased region" description="Acidic residues" evidence="1">
    <location>
        <begin position="91"/>
        <end position="101"/>
    </location>
</feature>
<feature type="compositionally biased region" description="Acidic residues" evidence="1">
    <location>
        <begin position="272"/>
        <end position="282"/>
    </location>
</feature>
<protein>
    <submittedName>
        <fullName evidence="2">Uncharacterized protein</fullName>
    </submittedName>
</protein>
<gene>
    <name evidence="2" type="ORF">T310_6739</name>
</gene>
<reference evidence="2 3" key="1">
    <citation type="submission" date="2015-04" db="EMBL/GenBank/DDBJ databases">
        <authorList>
            <person name="Heijne W.H."/>
            <person name="Fedorova N.D."/>
            <person name="Nierman W.C."/>
            <person name="Vollebregt A.W."/>
            <person name="Zhao Z."/>
            <person name="Wu L."/>
            <person name="Kumar M."/>
            <person name="Stam H."/>
            <person name="van den Berg M.A."/>
            <person name="Pel H.J."/>
        </authorList>
    </citation>
    <scope>NUCLEOTIDE SEQUENCE [LARGE SCALE GENOMIC DNA]</scope>
    <source>
        <strain evidence="2 3">CBS 393.64</strain>
    </source>
</reference>
<feature type="compositionally biased region" description="Acidic residues" evidence="1">
    <location>
        <begin position="159"/>
        <end position="171"/>
    </location>
</feature>
<dbReference type="GeneID" id="25319024"/>
<evidence type="ECO:0000256" key="1">
    <source>
        <dbReference type="SAM" id="MobiDB-lite"/>
    </source>
</evidence>
<proteinExistence type="predicted"/>
<comment type="caution">
    <text evidence="2">The sequence shown here is derived from an EMBL/GenBank/DDBJ whole genome shotgun (WGS) entry which is preliminary data.</text>
</comment>
<feature type="compositionally biased region" description="Acidic residues" evidence="1">
    <location>
        <begin position="136"/>
        <end position="147"/>
    </location>
</feature>
<dbReference type="EMBL" id="LASV01000362">
    <property type="protein sequence ID" value="KKA19282.1"/>
    <property type="molecule type" value="Genomic_DNA"/>
</dbReference>
<feature type="region of interest" description="Disordered" evidence="1">
    <location>
        <begin position="263"/>
        <end position="291"/>
    </location>
</feature>
<feature type="compositionally biased region" description="Basic and acidic residues" evidence="1">
    <location>
        <begin position="148"/>
        <end position="158"/>
    </location>
</feature>
<name>A0A0F4YLX4_RASE3</name>
<dbReference type="Proteomes" id="UP000053958">
    <property type="component" value="Unassembled WGS sequence"/>
</dbReference>
<dbReference type="RefSeq" id="XP_013325894.1">
    <property type="nucleotide sequence ID" value="XM_013470440.1"/>
</dbReference>
<sequence>MWGIISDSLKYHVAAKVVGKRGHKQNIMIFLSLLNLFSPSRLGSFLCHRRSRRFYSLLSGSIHSFRITFRPLDPPTNESTAEPDQRPGHGEDDDDGSEDGEAVARDAAAVLAVNARVEERVGVEALGVVGEVGESQIEEEDQDEEGQVEERMGPGGREEDLEEGEEADEAVLGDILPGLEDEREPGRLVQDGPVDDQDEEREGRDAGIVQAVQGAEDARQSVEEHRPACSRVAEAVHRRYEEVEPQTPEVEPGEVAERLADVDAGAVRALPAEDEEDAEEHVEGEQGAQRGEHAWWEEPRCFEWMEMVQRGICPKKVEEGAHVGGETKAKRNHIHYRIVKSIT</sequence>
<accession>A0A0F4YLX4</accession>
<evidence type="ECO:0000313" key="2">
    <source>
        <dbReference type="EMBL" id="KKA19282.1"/>
    </source>
</evidence>
<feature type="region of interest" description="Disordered" evidence="1">
    <location>
        <begin position="68"/>
        <end position="101"/>
    </location>
</feature>
<keyword evidence="3" id="KW-1185">Reference proteome</keyword>